<dbReference type="EC" id="3.5.1.28" evidence="2"/>
<feature type="transmembrane region" description="Helical" evidence="5">
    <location>
        <begin position="21"/>
        <end position="39"/>
    </location>
</feature>
<dbReference type="PANTHER" id="PTHR30417:SF1">
    <property type="entry name" value="N-ACETYLMURAMOYL-L-ALANINE AMIDASE AMID"/>
    <property type="match status" value="1"/>
</dbReference>
<evidence type="ECO:0000256" key="5">
    <source>
        <dbReference type="SAM" id="Phobius"/>
    </source>
</evidence>
<gene>
    <name evidence="7" type="ORF">INF20_01905</name>
</gene>
<dbReference type="InterPro" id="IPR002502">
    <property type="entry name" value="Amidase_domain"/>
</dbReference>
<proteinExistence type="predicted"/>
<sequence length="207" mass="24063">MGRHDRRKNKIHRKRMRKKTFVMAVVLIVVLAFGYMKFYHQSTVTQDEIPSWVTQDLIYEADPSQRNLRRVNDIVIHYTANPSSTAKANRDYFAQDTTQVNSHFVVGLDGEIIQCVPLYMQSVASNTRNDDTISIEVCHPDSTGEFTLTSYNSTVRLTAWLCDTFGISRTNVIRHGDITGKKCPKYFMENPDAWEEFKMYVKKYNFQ</sequence>
<reference evidence="7 8" key="1">
    <citation type="submission" date="2020-10" db="EMBL/GenBank/DDBJ databases">
        <title>ChiBAC.</title>
        <authorList>
            <person name="Zenner C."/>
            <person name="Hitch T.C.A."/>
            <person name="Clavel T."/>
        </authorList>
    </citation>
    <scope>NUCLEOTIDE SEQUENCE [LARGE SCALE GENOMIC DNA]</scope>
    <source>
        <strain evidence="7 8">DSM 108706</strain>
    </source>
</reference>
<comment type="catalytic activity">
    <reaction evidence="1">
        <text>Hydrolyzes the link between N-acetylmuramoyl residues and L-amino acid residues in certain cell-wall glycopeptides.</text>
        <dbReference type="EC" id="3.5.1.28"/>
    </reaction>
</comment>
<evidence type="ECO:0000256" key="1">
    <source>
        <dbReference type="ARBA" id="ARBA00001561"/>
    </source>
</evidence>
<keyword evidence="3" id="KW-0378">Hydrolase</keyword>
<dbReference type="InterPro" id="IPR051206">
    <property type="entry name" value="NAMLAA_amidase_2"/>
</dbReference>
<organism evidence="7 8">
    <name type="scientific">Gallibacter intestinalis</name>
    <dbReference type="NCBI Taxonomy" id="2779356"/>
    <lineage>
        <taxon>Bacteria</taxon>
        <taxon>Bacillati</taxon>
        <taxon>Bacillota</taxon>
        <taxon>Clostridia</taxon>
        <taxon>Eubacteriales</taxon>
        <taxon>Eubacteriaceae</taxon>
        <taxon>Gallibacter</taxon>
    </lineage>
</organism>
<evidence type="ECO:0000256" key="4">
    <source>
        <dbReference type="ARBA" id="ARBA00023316"/>
    </source>
</evidence>
<keyword evidence="5" id="KW-1133">Transmembrane helix</keyword>
<evidence type="ECO:0000256" key="2">
    <source>
        <dbReference type="ARBA" id="ARBA00011901"/>
    </source>
</evidence>
<evidence type="ECO:0000256" key="3">
    <source>
        <dbReference type="ARBA" id="ARBA00022801"/>
    </source>
</evidence>
<name>A0ABR9QVY1_9FIRM</name>
<keyword evidence="8" id="KW-1185">Reference proteome</keyword>
<dbReference type="InterPro" id="IPR036505">
    <property type="entry name" value="Amidase/PGRP_sf"/>
</dbReference>
<protein>
    <recommendedName>
        <fullName evidence="2">N-acetylmuramoyl-L-alanine amidase</fullName>
        <ecNumber evidence="2">3.5.1.28</ecNumber>
    </recommendedName>
</protein>
<dbReference type="EMBL" id="JADCKA010000002">
    <property type="protein sequence ID" value="MBE5035032.1"/>
    <property type="molecule type" value="Genomic_DNA"/>
</dbReference>
<dbReference type="PANTHER" id="PTHR30417">
    <property type="entry name" value="N-ACETYLMURAMOYL-L-ALANINE AMIDASE AMID"/>
    <property type="match status" value="1"/>
</dbReference>
<dbReference type="Proteomes" id="UP001516588">
    <property type="component" value="Unassembled WGS sequence"/>
</dbReference>
<evidence type="ECO:0000259" key="6">
    <source>
        <dbReference type="SMART" id="SM00644"/>
    </source>
</evidence>
<evidence type="ECO:0000313" key="8">
    <source>
        <dbReference type="Proteomes" id="UP001516588"/>
    </source>
</evidence>
<feature type="domain" description="N-acetylmuramoyl-L-alanine amidase" evidence="6">
    <location>
        <begin position="59"/>
        <end position="192"/>
    </location>
</feature>
<comment type="caution">
    <text evidence="7">The sequence shown here is derived from an EMBL/GenBank/DDBJ whole genome shotgun (WGS) entry which is preliminary data.</text>
</comment>
<dbReference type="Pfam" id="PF01510">
    <property type="entry name" value="Amidase_2"/>
    <property type="match status" value="1"/>
</dbReference>
<accession>A0ABR9QVY1</accession>
<dbReference type="SMART" id="SM00644">
    <property type="entry name" value="Ami_2"/>
    <property type="match status" value="1"/>
</dbReference>
<keyword evidence="5" id="KW-0812">Transmembrane</keyword>
<dbReference type="CDD" id="cd06583">
    <property type="entry name" value="PGRP"/>
    <property type="match status" value="1"/>
</dbReference>
<evidence type="ECO:0000313" key="7">
    <source>
        <dbReference type="EMBL" id="MBE5035032.1"/>
    </source>
</evidence>
<dbReference type="SUPFAM" id="SSF55846">
    <property type="entry name" value="N-acetylmuramoyl-L-alanine amidase-like"/>
    <property type="match status" value="1"/>
</dbReference>
<dbReference type="Gene3D" id="3.40.80.10">
    <property type="entry name" value="Peptidoglycan recognition protein-like"/>
    <property type="match status" value="1"/>
</dbReference>
<keyword evidence="5" id="KW-0472">Membrane</keyword>
<keyword evidence="4" id="KW-0961">Cell wall biogenesis/degradation</keyword>